<sequence>MPEAEATDEVLALSTRLQALSLKHGVVTFSAGVAERYENEKRDHLLRRVDHLLYAAKEAGRDRVFAAQSYPEHKEPVACSEVDFQCKPIE</sequence>
<reference evidence="2" key="1">
    <citation type="submission" date="2017-02" db="EMBL/GenBank/DDBJ databases">
        <title>Draft Genome Sequence of the Salt Water Bacterium Oceanospirillum linum ATCC 11336.</title>
        <authorList>
            <person name="Trachtenberg A.M."/>
            <person name="Carney J.G."/>
            <person name="Linnane J.D."/>
            <person name="Rheaume B.A."/>
            <person name="Pitts N.L."/>
            <person name="Mykles D.L."/>
            <person name="Maclea K.S."/>
        </authorList>
    </citation>
    <scope>NUCLEOTIDE SEQUENCE [LARGE SCALE GENOMIC DNA]</scope>
    <source>
        <strain evidence="2">ATCC 11336</strain>
    </source>
</reference>
<dbReference type="STRING" id="966.BTA35_0207255"/>
<dbReference type="InterPro" id="IPR000160">
    <property type="entry name" value="GGDEF_dom"/>
</dbReference>
<organism evidence="2 3">
    <name type="scientific">Oceanospirillum linum</name>
    <dbReference type="NCBI Taxonomy" id="966"/>
    <lineage>
        <taxon>Bacteria</taxon>
        <taxon>Pseudomonadati</taxon>
        <taxon>Pseudomonadota</taxon>
        <taxon>Gammaproteobacteria</taxon>
        <taxon>Oceanospirillales</taxon>
        <taxon>Oceanospirillaceae</taxon>
        <taxon>Oceanospirillum</taxon>
    </lineage>
</organism>
<protein>
    <recommendedName>
        <fullName evidence="1">GGDEF domain-containing protein</fullName>
    </recommendedName>
</protein>
<keyword evidence="3" id="KW-1185">Reference proteome</keyword>
<dbReference type="Proteomes" id="UP000190064">
    <property type="component" value="Unassembled WGS sequence"/>
</dbReference>
<dbReference type="InterPro" id="IPR029787">
    <property type="entry name" value="Nucleotide_cyclase"/>
</dbReference>
<dbReference type="EMBL" id="MTSD02000002">
    <property type="protein sequence ID" value="OOV87793.1"/>
    <property type="molecule type" value="Genomic_DNA"/>
</dbReference>
<dbReference type="RefSeq" id="WP_078319142.1">
    <property type="nucleotide sequence ID" value="NZ_FXTS01000002.1"/>
</dbReference>
<dbReference type="InterPro" id="IPR043128">
    <property type="entry name" value="Rev_trsase/Diguanyl_cyclase"/>
</dbReference>
<gene>
    <name evidence="2" type="ORF">BTA35_0207255</name>
</gene>
<name>A0A1T1HD99_OCELI</name>
<feature type="domain" description="GGDEF" evidence="1">
    <location>
        <begin position="1"/>
        <end position="69"/>
    </location>
</feature>
<evidence type="ECO:0000259" key="1">
    <source>
        <dbReference type="PROSITE" id="PS50887"/>
    </source>
</evidence>
<dbReference type="AlphaFoldDB" id="A0A1T1HD99"/>
<accession>A0A1T1HD99</accession>
<evidence type="ECO:0000313" key="2">
    <source>
        <dbReference type="EMBL" id="OOV87793.1"/>
    </source>
</evidence>
<dbReference type="PROSITE" id="PS50887">
    <property type="entry name" value="GGDEF"/>
    <property type="match status" value="1"/>
</dbReference>
<comment type="caution">
    <text evidence="2">The sequence shown here is derived from an EMBL/GenBank/DDBJ whole genome shotgun (WGS) entry which is preliminary data.</text>
</comment>
<dbReference type="Gene3D" id="3.30.70.270">
    <property type="match status" value="1"/>
</dbReference>
<evidence type="ECO:0000313" key="3">
    <source>
        <dbReference type="Proteomes" id="UP000190064"/>
    </source>
</evidence>
<proteinExistence type="predicted"/>
<dbReference type="SUPFAM" id="SSF55073">
    <property type="entry name" value="Nucleotide cyclase"/>
    <property type="match status" value="1"/>
</dbReference>